<dbReference type="EMBL" id="CAADJD010000018">
    <property type="protein sequence ID" value="VFS64066.1"/>
    <property type="molecule type" value="Genomic_DNA"/>
</dbReference>
<keyword evidence="2" id="KW-1185">Reference proteome</keyword>
<accession>A0A485AV22</accession>
<protein>
    <submittedName>
        <fullName evidence="1">Uncharacterized protein</fullName>
    </submittedName>
</protein>
<sequence>MLTLASVIAPGDTLLTADRYTGTLNFTDGHIHALQPEAGGYAVMPALFPLNGSALDLHCLCGYCHCFFRTALRHVVLVILFKPG</sequence>
<gene>
    <name evidence="1" type="ORF">NCTC12993_03065</name>
</gene>
<reference evidence="1 2" key="1">
    <citation type="submission" date="2019-03" db="EMBL/GenBank/DDBJ databases">
        <authorList>
            <consortium name="Pathogen Informatics"/>
        </authorList>
    </citation>
    <scope>NUCLEOTIDE SEQUENCE [LARGE SCALE GENOMIC DNA]</scope>
    <source>
        <strain evidence="1 2">NCTC12993</strain>
    </source>
</reference>
<evidence type="ECO:0000313" key="1">
    <source>
        <dbReference type="EMBL" id="VFS64066.1"/>
    </source>
</evidence>
<proteinExistence type="predicted"/>
<dbReference type="AlphaFoldDB" id="A0A485AV22"/>
<organism evidence="1 2">
    <name type="scientific">Kluyvera cryocrescens</name>
    <name type="common">Kluyvera citrophila</name>
    <dbReference type="NCBI Taxonomy" id="580"/>
    <lineage>
        <taxon>Bacteria</taxon>
        <taxon>Pseudomonadati</taxon>
        <taxon>Pseudomonadota</taxon>
        <taxon>Gammaproteobacteria</taxon>
        <taxon>Enterobacterales</taxon>
        <taxon>Enterobacteriaceae</taxon>
        <taxon>Kluyvera</taxon>
    </lineage>
</organism>
<name>A0A485AV22_KLUCR</name>
<evidence type="ECO:0000313" key="2">
    <source>
        <dbReference type="Proteomes" id="UP000401081"/>
    </source>
</evidence>
<dbReference type="Proteomes" id="UP000401081">
    <property type="component" value="Unassembled WGS sequence"/>
</dbReference>